<dbReference type="GO" id="GO:0005737">
    <property type="term" value="C:cytoplasm"/>
    <property type="evidence" value="ECO:0007669"/>
    <property type="project" value="UniProtKB-SubCell"/>
</dbReference>
<dbReference type="OrthoDB" id="202825at2759"/>
<evidence type="ECO:0000313" key="8">
    <source>
        <dbReference type="EMBL" id="GMH74666.1"/>
    </source>
</evidence>
<feature type="compositionally biased region" description="Low complexity" evidence="7">
    <location>
        <begin position="25"/>
        <end position="35"/>
    </location>
</feature>
<keyword evidence="5" id="KW-0067">ATP-binding</keyword>
<feature type="compositionally biased region" description="Pro residues" evidence="7">
    <location>
        <begin position="45"/>
        <end position="55"/>
    </location>
</feature>
<feature type="compositionally biased region" description="Acidic residues" evidence="7">
    <location>
        <begin position="242"/>
        <end position="271"/>
    </location>
</feature>
<feature type="compositionally biased region" description="Polar residues" evidence="7">
    <location>
        <begin position="111"/>
        <end position="123"/>
    </location>
</feature>
<organism evidence="8 9">
    <name type="scientific">Triparma strigata</name>
    <dbReference type="NCBI Taxonomy" id="1606541"/>
    <lineage>
        <taxon>Eukaryota</taxon>
        <taxon>Sar</taxon>
        <taxon>Stramenopiles</taxon>
        <taxon>Ochrophyta</taxon>
        <taxon>Bolidophyceae</taxon>
        <taxon>Parmales</taxon>
        <taxon>Triparmaceae</taxon>
        <taxon>Triparma</taxon>
    </lineage>
</organism>
<protein>
    <submittedName>
        <fullName evidence="8">Uncharacterized protein</fullName>
    </submittedName>
</protein>
<evidence type="ECO:0000313" key="9">
    <source>
        <dbReference type="Proteomes" id="UP001165085"/>
    </source>
</evidence>
<dbReference type="GO" id="GO:0015630">
    <property type="term" value="C:microtubule cytoskeleton"/>
    <property type="evidence" value="ECO:0007669"/>
    <property type="project" value="TreeGrafter"/>
</dbReference>
<feature type="region of interest" description="Disordered" evidence="7">
    <location>
        <begin position="1"/>
        <end position="284"/>
    </location>
</feature>
<feature type="compositionally biased region" description="Basic and acidic residues" evidence="7">
    <location>
        <begin position="646"/>
        <end position="661"/>
    </location>
</feature>
<dbReference type="GO" id="GO:0005524">
    <property type="term" value="F:ATP binding"/>
    <property type="evidence" value="ECO:0007669"/>
    <property type="project" value="UniProtKB-KW"/>
</dbReference>
<sequence>MDDFLPESPPTSPGLGQQEIPSNPPSSNAPSPSNPTQTETQKPNDPSPPSSPSSPPALGGPRPASSEPQLPDASTEPPSETLEETQRRLGFAPLTNDSQQEGEEVFGESFTLANLANPNNISVDGSEPPKPHPLPETLTDNHFPTPPRDGTGYGRSPSSAQTPQNTAPAFAVRSWSGAKNFDFARDAEDEEEDENEHDPIPYPFNYDEVEDGEDDEEEDEADQNQFVMPTFNKGGAYRGDYDAAEAVDEDEEDEDEYDDEDDYDDDADEDGAFGLLNGGGYEAGFEEQGIPQVTTNNGHSIIMGVKPKPAAAKKEIPAQNPTAKVVKKKKKVVKKRQAPANDDSEDDDMEGLGPAPVDNTMNDRHRAWLQNIAEQKRAQRENEEQAKVDQEQRRLKKKQALVKKAIMRRKQQEQEVGFSATTKLSKKNKLTREVKAEISQEEQAALDKQKYDRVVQLRKEHKDRYKKQVAEIKAKVQAEKEAKELKEKKEELRKKRIKENALKKITQEKILIRTTGVAGAAMSPPRVKQLSSQDDGAGTASAKKLKVSDKQESPDLGVGSAVTAVRKRTKSMQVKATTSSKLPIGVVEAEPVDPEEQAKKKEENAARNARIKEKQMQELAKLKEKNEKKKMEEELKKKQLHRREKLLKAKWEKKADDRASEEVDGGDAEEENETTAETTTKPKAKPSANTKPPLSRPAKAIEKAKEVASTVQEDDVQIKGPDGRVVKVLSAEEASTLGSRLSQHKKGSGKVVGPRDYADWKKKNGVKKDQQVFSMTGWYPCVKEDLIERGWFFNEDRDSPYFDLKWTLRSSDSKINMFQPWQLTNHFLKNTAITTKVGLLKSLRSLSWFASVSEDAIFPRGYDLSQYNELAEFLDDYRCVRAESLLKLVLIQAGRFGLDIEGVDVGNVDVPKGEDLDKGTLGSSKLEVNERMFKMLLNVVRKRGYGLEDAFIDDAKRPHASMVSDVESELLAKGDAWLWKAVDSSEFDVDTIPEPVDAFLKEEDKKEYQLLNTGIIPGRKKDDGPTASQIRAYENRKLRKLLENRKVIAEDLAKVRQITQSDVKEIVEALQSLQAVTDPLQKTLDGVVSNNLWIVKPAGKSRGRGIATFKDLPKILDYVDAKTRGNGEQWVVQKYMENPLTIAKRKFDVRQWVLVTDWNPLTIWFYDDCYCRFAAAEYDDPQKSLDKLEGSLKACLEGGGNDNVKDKWLENQYVHLVNNSITKNNDKFHDGYVAENGVKVEDNMWPASTFSDWIQSETGEDLWSTKILPRMKEIAKYSIMCAQDMVEHRKNSWELYGIDFMFDKEYEPWLIEINSSPACDYSTAVTESYVQRALPDILKVVLDFKGWEKKRAEGKAKKADEPETGGWEMIHKGEEIPTPLSAFGSDFGVTGSKIKIERGAAAGGGTKAVRAVKESRLDEDEDDVSDDAESEEEEEEEEGEEESEDEEEEEEKEAKPKAPKVKKEKKEKKEKKKVAAKVSPPPPDLEFDDSDLSDFEEEKEKSEKEKEKSEKEKEKSEKEKENLDDAKATEKASVTEKLEDKESVKEEAILEQQGEGAVKVEESQVKAVEVGRASGEMDGAEKENAVGMHEARTGQVGKPQAAQERRATGLKVSNLTFDADAVFGNMK</sequence>
<evidence type="ECO:0000256" key="3">
    <source>
        <dbReference type="ARBA" id="ARBA00022598"/>
    </source>
</evidence>
<dbReference type="Gene3D" id="3.30.470.20">
    <property type="entry name" value="ATP-grasp fold, B domain"/>
    <property type="match status" value="1"/>
</dbReference>
<dbReference type="Pfam" id="PF03133">
    <property type="entry name" value="TTL"/>
    <property type="match status" value="1"/>
</dbReference>
<keyword evidence="3" id="KW-0436">Ligase</keyword>
<comment type="caution">
    <text evidence="8">The sequence shown here is derived from an EMBL/GenBank/DDBJ whole genome shotgun (WGS) entry which is preliminary data.</text>
</comment>
<keyword evidence="6" id="KW-0175">Coiled coil</keyword>
<name>A0A9W7ANX9_9STRA</name>
<dbReference type="SUPFAM" id="SSF56059">
    <property type="entry name" value="Glutathione synthetase ATP-binding domain-like"/>
    <property type="match status" value="1"/>
</dbReference>
<dbReference type="EMBL" id="BRXY01000181">
    <property type="protein sequence ID" value="GMH74666.1"/>
    <property type="molecule type" value="Genomic_DNA"/>
</dbReference>
<feature type="compositionally biased region" description="Basic and acidic residues" evidence="7">
    <location>
        <begin position="1498"/>
        <end position="1548"/>
    </location>
</feature>
<comment type="subcellular location">
    <subcellularLocation>
        <location evidence="1">Cytoplasm</location>
    </subcellularLocation>
</comment>
<dbReference type="GO" id="GO:0070736">
    <property type="term" value="F:protein-glycine ligase activity, initiating"/>
    <property type="evidence" value="ECO:0007669"/>
    <property type="project" value="TreeGrafter"/>
</dbReference>
<accession>A0A9W7ANX9</accession>
<evidence type="ECO:0000256" key="4">
    <source>
        <dbReference type="ARBA" id="ARBA00022741"/>
    </source>
</evidence>
<feature type="compositionally biased region" description="Polar residues" evidence="7">
    <location>
        <begin position="571"/>
        <end position="581"/>
    </location>
</feature>
<feature type="compositionally biased region" description="Basic residues" evidence="7">
    <location>
        <begin position="325"/>
        <end position="337"/>
    </location>
</feature>
<feature type="compositionally biased region" description="Acidic residues" evidence="7">
    <location>
        <begin position="207"/>
        <end position="222"/>
    </location>
</feature>
<feature type="compositionally biased region" description="Polar residues" evidence="7">
    <location>
        <begin position="156"/>
        <end position="167"/>
    </location>
</feature>
<feature type="compositionally biased region" description="Basic and acidic residues" evidence="7">
    <location>
        <begin position="596"/>
        <end position="637"/>
    </location>
</feature>
<gene>
    <name evidence="8" type="ORF">TrST_g3993</name>
</gene>
<dbReference type="InterPro" id="IPR004344">
    <property type="entry name" value="TTL/TTLL_fam"/>
</dbReference>
<evidence type="ECO:0000256" key="5">
    <source>
        <dbReference type="ARBA" id="ARBA00022840"/>
    </source>
</evidence>
<evidence type="ECO:0000256" key="7">
    <source>
        <dbReference type="SAM" id="MobiDB-lite"/>
    </source>
</evidence>
<feature type="compositionally biased region" description="Low complexity" evidence="7">
    <location>
        <begin position="675"/>
        <end position="693"/>
    </location>
</feature>
<keyword evidence="2" id="KW-0963">Cytoplasm</keyword>
<feature type="compositionally biased region" description="Acidic residues" evidence="7">
    <location>
        <begin position="1417"/>
        <end position="1451"/>
    </location>
</feature>
<feature type="compositionally biased region" description="Low complexity" evidence="7">
    <location>
        <begin position="56"/>
        <end position="66"/>
    </location>
</feature>
<dbReference type="Proteomes" id="UP001165085">
    <property type="component" value="Unassembled WGS sequence"/>
</dbReference>
<feature type="coiled-coil region" evidence="6">
    <location>
        <begin position="462"/>
        <end position="508"/>
    </location>
</feature>
<feature type="compositionally biased region" description="Basic residues" evidence="7">
    <location>
        <begin position="1457"/>
        <end position="1475"/>
    </location>
</feature>
<feature type="compositionally biased region" description="Acidic residues" evidence="7">
    <location>
        <begin position="1485"/>
        <end position="1497"/>
    </location>
</feature>
<feature type="region of interest" description="Disordered" evidence="7">
    <location>
        <begin position="1400"/>
        <end position="1563"/>
    </location>
</feature>
<proteinExistence type="predicted"/>
<evidence type="ECO:0000256" key="2">
    <source>
        <dbReference type="ARBA" id="ARBA00022490"/>
    </source>
</evidence>
<feature type="compositionally biased region" description="Acidic residues" evidence="7">
    <location>
        <begin position="662"/>
        <end position="674"/>
    </location>
</feature>
<feature type="region of interest" description="Disordered" evidence="7">
    <location>
        <begin position="308"/>
        <end position="397"/>
    </location>
</feature>
<feature type="compositionally biased region" description="Acidic residues" evidence="7">
    <location>
        <begin position="187"/>
        <end position="196"/>
    </location>
</feature>
<dbReference type="PANTHER" id="PTHR45870:SF2">
    <property type="entry name" value="TUBULIN MONOGLYCYLASE TTLL3"/>
    <property type="match status" value="1"/>
</dbReference>
<evidence type="ECO:0000256" key="1">
    <source>
        <dbReference type="ARBA" id="ARBA00004496"/>
    </source>
</evidence>
<keyword evidence="4" id="KW-0547">Nucleotide-binding</keyword>
<dbReference type="InterPro" id="IPR051437">
    <property type="entry name" value="TTLL_monoglycylase"/>
</dbReference>
<evidence type="ECO:0000256" key="6">
    <source>
        <dbReference type="SAM" id="Coils"/>
    </source>
</evidence>
<dbReference type="PROSITE" id="PS51221">
    <property type="entry name" value="TTL"/>
    <property type="match status" value="1"/>
</dbReference>
<dbReference type="PANTHER" id="PTHR45870">
    <property type="entry name" value="TUBULIN MONOGLYCYLASE TTLL3"/>
    <property type="match status" value="1"/>
</dbReference>
<keyword evidence="9" id="KW-1185">Reference proteome</keyword>
<feature type="compositionally biased region" description="Basic and acidic residues" evidence="7">
    <location>
        <begin position="374"/>
        <end position="393"/>
    </location>
</feature>
<reference evidence="9" key="1">
    <citation type="journal article" date="2023" name="Commun. Biol.">
        <title>Genome analysis of Parmales, the sister group of diatoms, reveals the evolutionary specialization of diatoms from phago-mixotrophs to photoautotrophs.</title>
        <authorList>
            <person name="Ban H."/>
            <person name="Sato S."/>
            <person name="Yoshikawa S."/>
            <person name="Yamada K."/>
            <person name="Nakamura Y."/>
            <person name="Ichinomiya M."/>
            <person name="Sato N."/>
            <person name="Blanc-Mathieu R."/>
            <person name="Endo H."/>
            <person name="Kuwata A."/>
            <person name="Ogata H."/>
        </authorList>
    </citation>
    <scope>NUCLEOTIDE SEQUENCE [LARGE SCALE GENOMIC DNA]</scope>
    <source>
        <strain evidence="9">NIES 3701</strain>
    </source>
</reference>
<feature type="region of interest" description="Disordered" evidence="7">
    <location>
        <begin position="517"/>
        <end position="716"/>
    </location>
</feature>